<proteinExistence type="predicted"/>
<feature type="region of interest" description="Disordered" evidence="1">
    <location>
        <begin position="49"/>
        <end position="72"/>
    </location>
</feature>
<evidence type="ECO:0000313" key="2">
    <source>
        <dbReference type="EMBL" id="KAL1532455.1"/>
    </source>
</evidence>
<keyword evidence="3" id="KW-1185">Reference proteome</keyword>
<dbReference type="AlphaFoldDB" id="A0ABD1FKT7"/>
<evidence type="ECO:0000313" key="3">
    <source>
        <dbReference type="Proteomes" id="UP001567538"/>
    </source>
</evidence>
<accession>A0ABD1FKT7</accession>
<protein>
    <submittedName>
        <fullName evidence="2">Uncharacterized protein</fullName>
    </submittedName>
</protein>
<comment type="caution">
    <text evidence="2">The sequence shown here is derived from an EMBL/GenBank/DDBJ whole genome shotgun (WGS) entry which is preliminary data.</text>
</comment>
<dbReference type="EMBL" id="JBEAFC010000014">
    <property type="protein sequence ID" value="KAL1532455.1"/>
    <property type="molecule type" value="Genomic_DNA"/>
</dbReference>
<dbReference type="Proteomes" id="UP001567538">
    <property type="component" value="Unassembled WGS sequence"/>
</dbReference>
<feature type="compositionally biased region" description="Polar residues" evidence="1">
    <location>
        <begin position="59"/>
        <end position="68"/>
    </location>
</feature>
<evidence type="ECO:0000256" key="1">
    <source>
        <dbReference type="SAM" id="MobiDB-lite"/>
    </source>
</evidence>
<gene>
    <name evidence="2" type="ORF">AAHA92_32463</name>
</gene>
<organism evidence="2 3">
    <name type="scientific">Salvia divinorum</name>
    <name type="common">Maria pastora</name>
    <name type="synonym">Diviner's sage</name>
    <dbReference type="NCBI Taxonomy" id="28513"/>
    <lineage>
        <taxon>Eukaryota</taxon>
        <taxon>Viridiplantae</taxon>
        <taxon>Streptophyta</taxon>
        <taxon>Embryophyta</taxon>
        <taxon>Tracheophyta</taxon>
        <taxon>Spermatophyta</taxon>
        <taxon>Magnoliopsida</taxon>
        <taxon>eudicotyledons</taxon>
        <taxon>Gunneridae</taxon>
        <taxon>Pentapetalae</taxon>
        <taxon>asterids</taxon>
        <taxon>lamiids</taxon>
        <taxon>Lamiales</taxon>
        <taxon>Lamiaceae</taxon>
        <taxon>Nepetoideae</taxon>
        <taxon>Mentheae</taxon>
        <taxon>Salviinae</taxon>
        <taxon>Salvia</taxon>
        <taxon>Salvia subgen. Calosphace</taxon>
    </lineage>
</organism>
<sequence>MSILSASRDYVFSPHACCRCRRVASAAAPLIPHASSQRQIYLGPSYRSSGGLAAGPKTSLPQPSSARSPSWRPLEKLSVSSDYVFSRQHWILGGVGTANNP</sequence>
<reference evidence="2 3" key="1">
    <citation type="submission" date="2024-06" db="EMBL/GenBank/DDBJ databases">
        <title>A chromosome level genome sequence of Diviner's sage (Salvia divinorum).</title>
        <authorList>
            <person name="Ford S.A."/>
            <person name="Ro D.-K."/>
            <person name="Ness R.W."/>
            <person name="Phillips M.A."/>
        </authorList>
    </citation>
    <scope>NUCLEOTIDE SEQUENCE [LARGE SCALE GENOMIC DNA]</scope>
    <source>
        <strain evidence="2">SAF-2024a</strain>
        <tissue evidence="2">Leaf</tissue>
    </source>
</reference>
<name>A0ABD1FKT7_SALDI</name>